<protein>
    <submittedName>
        <fullName evidence="1">Unannotated protein</fullName>
    </submittedName>
</protein>
<evidence type="ECO:0000313" key="1">
    <source>
        <dbReference type="EMBL" id="CAB4735318.1"/>
    </source>
</evidence>
<dbReference type="AlphaFoldDB" id="A0A6J6SKT2"/>
<name>A0A6J6SKT2_9ZZZZ</name>
<organism evidence="1">
    <name type="scientific">freshwater metagenome</name>
    <dbReference type="NCBI Taxonomy" id="449393"/>
    <lineage>
        <taxon>unclassified sequences</taxon>
        <taxon>metagenomes</taxon>
        <taxon>ecological metagenomes</taxon>
    </lineage>
</organism>
<dbReference type="EMBL" id="CAEZXR010000474">
    <property type="protein sequence ID" value="CAB4735318.1"/>
    <property type="molecule type" value="Genomic_DNA"/>
</dbReference>
<proteinExistence type="predicted"/>
<reference evidence="1" key="1">
    <citation type="submission" date="2020-05" db="EMBL/GenBank/DDBJ databases">
        <authorList>
            <person name="Chiriac C."/>
            <person name="Salcher M."/>
            <person name="Ghai R."/>
            <person name="Kavagutti S V."/>
        </authorList>
    </citation>
    <scope>NUCLEOTIDE SEQUENCE</scope>
</reference>
<gene>
    <name evidence="1" type="ORF">UFOPK2579_02844</name>
</gene>
<accession>A0A6J6SKT2</accession>
<sequence length="200" mass="22177">MAEIQDRVQNAGVRVLSNLTWDEGSIPQVAQPFRRDGHDYLMEVDEFSTVGINDGSVDPTRATVGAARIIDVTDLKHPRVVSHLRLEVQQPQARLESADDPGASEVFGGYTGHYCSVPYRASPRLAACTMIGSGLRIFDISDVRRPREVAYFNKPVVGTGSGAFTQPAWDVDRRQVWYADQNSGFYVVQLINGVGRLLRR</sequence>